<comment type="caution">
    <text evidence="1">The sequence shown here is derived from an EMBL/GenBank/DDBJ whole genome shotgun (WGS) entry which is preliminary data.</text>
</comment>
<proteinExistence type="predicted"/>
<accession>A0A3M7PI96</accession>
<evidence type="ECO:0000313" key="1">
    <source>
        <dbReference type="EMBL" id="RMZ98789.1"/>
    </source>
</evidence>
<dbReference type="AlphaFoldDB" id="A0A3M7PI96"/>
<keyword evidence="2" id="KW-1185">Reference proteome</keyword>
<organism evidence="1 2">
    <name type="scientific">Brachionus plicatilis</name>
    <name type="common">Marine rotifer</name>
    <name type="synonym">Brachionus muelleri</name>
    <dbReference type="NCBI Taxonomy" id="10195"/>
    <lineage>
        <taxon>Eukaryota</taxon>
        <taxon>Metazoa</taxon>
        <taxon>Spiralia</taxon>
        <taxon>Gnathifera</taxon>
        <taxon>Rotifera</taxon>
        <taxon>Eurotatoria</taxon>
        <taxon>Monogononta</taxon>
        <taxon>Pseudotrocha</taxon>
        <taxon>Ploima</taxon>
        <taxon>Brachionidae</taxon>
        <taxon>Brachionus</taxon>
    </lineage>
</organism>
<dbReference type="EMBL" id="REGN01010560">
    <property type="protein sequence ID" value="RMZ98789.1"/>
    <property type="molecule type" value="Genomic_DNA"/>
</dbReference>
<dbReference type="Proteomes" id="UP000276133">
    <property type="component" value="Unassembled WGS sequence"/>
</dbReference>
<protein>
    <submittedName>
        <fullName evidence="1">Uncharacterized protein</fullName>
    </submittedName>
</protein>
<evidence type="ECO:0000313" key="2">
    <source>
        <dbReference type="Proteomes" id="UP000276133"/>
    </source>
</evidence>
<reference evidence="1 2" key="1">
    <citation type="journal article" date="2018" name="Sci. Rep.">
        <title>Genomic signatures of local adaptation to the degree of environmental predictability in rotifers.</title>
        <authorList>
            <person name="Franch-Gras L."/>
            <person name="Hahn C."/>
            <person name="Garcia-Roger E.M."/>
            <person name="Carmona M.J."/>
            <person name="Serra M."/>
            <person name="Gomez A."/>
        </authorList>
    </citation>
    <scope>NUCLEOTIDE SEQUENCE [LARGE SCALE GENOMIC DNA]</scope>
    <source>
        <strain evidence="1">HYR1</strain>
    </source>
</reference>
<name>A0A3M7PI96_BRAPC</name>
<gene>
    <name evidence="1" type="ORF">BpHYR1_018984</name>
</gene>
<sequence length="62" mass="7217">MDENHFVESLLDGHRKYQLIQFTEPISVLKKAIEIVDHSNKSIVKNVLKIVVTKEKPNHCFD</sequence>